<name>A0ABQ7HV17_9MICR</name>
<organism evidence="2 3">
    <name type="scientific">Astathelohania contejeani</name>
    <dbReference type="NCBI Taxonomy" id="164912"/>
    <lineage>
        <taxon>Eukaryota</taxon>
        <taxon>Fungi</taxon>
        <taxon>Fungi incertae sedis</taxon>
        <taxon>Microsporidia</taxon>
        <taxon>Astathelohaniidae</taxon>
        <taxon>Astathelohania</taxon>
    </lineage>
</organism>
<evidence type="ECO:0000256" key="1">
    <source>
        <dbReference type="SAM" id="Coils"/>
    </source>
</evidence>
<feature type="coiled-coil region" evidence="1">
    <location>
        <begin position="115"/>
        <end position="142"/>
    </location>
</feature>
<gene>
    <name evidence="2" type="ORF">TCON_2776</name>
</gene>
<dbReference type="Proteomes" id="UP001516464">
    <property type="component" value="Unassembled WGS sequence"/>
</dbReference>
<evidence type="ECO:0000313" key="3">
    <source>
        <dbReference type="Proteomes" id="UP001516464"/>
    </source>
</evidence>
<keyword evidence="1" id="KW-0175">Coiled coil</keyword>
<proteinExistence type="predicted"/>
<protein>
    <recommendedName>
        <fullName evidence="4">Reticulocyte binding protein 2b</fullName>
    </recommendedName>
</protein>
<evidence type="ECO:0000313" key="2">
    <source>
        <dbReference type="EMBL" id="KAF7671779.1"/>
    </source>
</evidence>
<sequence length="408" mass="49146">KLKTEISQIMDLEINQITNLVDVLSKIYEKVEMFLKLILELKKKVNIDSIEKIEARTANLHEKTLSLLKEFKCILEFDRKKIYMIKHSQTKWELKEIIEPLLKKRKSSDHIEKDYRLIKETLRDLKILIKKLKRDTIQLDEKIFERKIKIDDNSYEVKIRNIISIFADTNDDIAKCAANIETIYNKLKGMNIDEQRENNFKNSVVCAINKFENYYKELENLFYVFNYYIAIINSGAVYSKENKDYIDKYLIIFHDLYKKYIEINERIIPKLYTIYKIDIVMEYLDSLLREAKEEFDFYKNDFETDSTITLEIENIKYLNDRLCNLEKSIKNFPKIEVYREQFKHLFELLIIKIEKFDLIVKNYLEASDISYANYLKSIAEEITLKDDRLDEYHKKCVNELNIIKEDFN</sequence>
<feature type="non-terminal residue" evidence="2">
    <location>
        <position position="1"/>
    </location>
</feature>
<evidence type="ECO:0008006" key="4">
    <source>
        <dbReference type="Google" id="ProtNLM"/>
    </source>
</evidence>
<reference evidence="2 3" key="1">
    <citation type="submission" date="2019-01" db="EMBL/GenBank/DDBJ databases">
        <title>Genomes sequencing and comparative genomics of infectious freshwater microsporidia, Cucumispora dikerogammari and Thelohania contejeani.</title>
        <authorList>
            <person name="Cormier A."/>
            <person name="Giraud I."/>
            <person name="Wattier R."/>
            <person name="Teixeira M."/>
            <person name="Grandjean F."/>
            <person name="Rigaud T."/>
            <person name="Cordaux R."/>
        </authorList>
    </citation>
    <scope>NUCLEOTIDE SEQUENCE [LARGE SCALE GENOMIC DNA]</scope>
    <source>
        <strain evidence="2">T1</strain>
        <tissue evidence="2">Spores</tissue>
    </source>
</reference>
<accession>A0ABQ7HV17</accession>
<feature type="non-terminal residue" evidence="2">
    <location>
        <position position="408"/>
    </location>
</feature>
<dbReference type="EMBL" id="SBIQ01000781">
    <property type="protein sequence ID" value="KAF7671779.1"/>
    <property type="molecule type" value="Genomic_DNA"/>
</dbReference>
<keyword evidence="3" id="KW-1185">Reference proteome</keyword>
<comment type="caution">
    <text evidence="2">The sequence shown here is derived from an EMBL/GenBank/DDBJ whole genome shotgun (WGS) entry which is preliminary data.</text>
</comment>